<feature type="domain" description="FecR N-terminal" evidence="2">
    <location>
        <begin position="12"/>
        <end position="52"/>
    </location>
</feature>
<dbReference type="STRING" id="29435.SAMN05216588_12645"/>
<dbReference type="AlphaFoldDB" id="A0A1G8NWX8"/>
<dbReference type="Proteomes" id="UP000198606">
    <property type="component" value="Unassembled WGS sequence"/>
</dbReference>
<reference evidence="3 4" key="1">
    <citation type="submission" date="2016-10" db="EMBL/GenBank/DDBJ databases">
        <authorList>
            <person name="de Groot N.N."/>
        </authorList>
    </citation>
    <scope>NUCLEOTIDE SEQUENCE [LARGE SCALE GENOMIC DNA]</scope>
    <source>
        <strain evidence="3 4">LMG 18387</strain>
    </source>
</reference>
<evidence type="ECO:0000313" key="4">
    <source>
        <dbReference type="Proteomes" id="UP000198606"/>
    </source>
</evidence>
<dbReference type="InterPro" id="IPR032623">
    <property type="entry name" value="FecR_N"/>
</dbReference>
<evidence type="ECO:0000259" key="1">
    <source>
        <dbReference type="Pfam" id="PF04773"/>
    </source>
</evidence>
<name>A0A1G8NWX8_9GAMM</name>
<dbReference type="Pfam" id="PF04773">
    <property type="entry name" value="FecR"/>
    <property type="match status" value="1"/>
</dbReference>
<accession>A0A1G8NWX8</accession>
<dbReference type="RefSeq" id="WP_084308544.1">
    <property type="nucleotide sequence ID" value="NZ_FNDG01000026.1"/>
</dbReference>
<dbReference type="EMBL" id="FNDG01000026">
    <property type="protein sequence ID" value="SDI84655.1"/>
    <property type="molecule type" value="Genomic_DNA"/>
</dbReference>
<dbReference type="PANTHER" id="PTHR30273:SF2">
    <property type="entry name" value="PROTEIN FECR"/>
    <property type="match status" value="1"/>
</dbReference>
<evidence type="ECO:0000259" key="2">
    <source>
        <dbReference type="Pfam" id="PF16220"/>
    </source>
</evidence>
<dbReference type="InterPro" id="IPR006860">
    <property type="entry name" value="FecR"/>
</dbReference>
<dbReference type="GO" id="GO:0016989">
    <property type="term" value="F:sigma factor antagonist activity"/>
    <property type="evidence" value="ECO:0007669"/>
    <property type="project" value="TreeGrafter"/>
</dbReference>
<gene>
    <name evidence="3" type="ORF">SAMN05216588_12645</name>
</gene>
<dbReference type="InterPro" id="IPR012373">
    <property type="entry name" value="Ferrdict_sens_TM"/>
</dbReference>
<protein>
    <submittedName>
        <fullName evidence="3">FecR family protein</fullName>
    </submittedName>
</protein>
<evidence type="ECO:0000313" key="3">
    <source>
        <dbReference type="EMBL" id="SDI84655.1"/>
    </source>
</evidence>
<proteinExistence type="predicted"/>
<dbReference type="Gene3D" id="2.60.120.1440">
    <property type="match status" value="1"/>
</dbReference>
<dbReference type="Pfam" id="PF16220">
    <property type="entry name" value="DUF4880"/>
    <property type="match status" value="1"/>
</dbReference>
<feature type="domain" description="FecR protein" evidence="1">
    <location>
        <begin position="109"/>
        <end position="199"/>
    </location>
</feature>
<dbReference type="PANTHER" id="PTHR30273">
    <property type="entry name" value="PERIPLASMIC SIGNAL SENSOR AND SIGMA FACTOR ACTIVATOR FECR-RELATED"/>
    <property type="match status" value="1"/>
</dbReference>
<sequence>MAVERLPAAVAEAVEWLSRQRSGSMSDSEARLLQQWLQASPDNRQAWERVQQRLGQAFDGLPAGSHLALGRSAPSRRHLLRGALGLGGLALGGWWLQRSGVLPLGNAHLRSGIAERRRIELEDGSRLLLNAQSRVEQRFDARHRLLILHEGALLIEVAADPQRPLVVRTAFGDARALGTRFSVVLEQRQSRVWVQESRVQVSVPAGQRLELGSGQGARLDHAGIHPLDPRQATADSWADGVLEVHDQPLAHVVEALRPYRRGVLQVADDAAVLRVSGVFPLDDSEQALRSLEEVLPIHVEQRLGWWTRVSRR</sequence>
<organism evidence="3 4">
    <name type="scientific">Phytopseudomonas flavescens</name>
    <dbReference type="NCBI Taxonomy" id="29435"/>
    <lineage>
        <taxon>Bacteria</taxon>
        <taxon>Pseudomonadati</taxon>
        <taxon>Pseudomonadota</taxon>
        <taxon>Gammaproteobacteria</taxon>
        <taxon>Pseudomonadales</taxon>
        <taxon>Pseudomonadaceae</taxon>
        <taxon>Phytopseudomonas</taxon>
    </lineage>
</organism>
<dbReference type="PIRSF" id="PIRSF018266">
    <property type="entry name" value="FecR"/>
    <property type="match status" value="1"/>
</dbReference>